<name>A0A9P4IY08_9PEZI</name>
<dbReference type="AlphaFoldDB" id="A0A9P4IY08"/>
<dbReference type="Gene3D" id="3.30.930.10">
    <property type="entry name" value="Bira Bifunctional Protein, Domain 2"/>
    <property type="match status" value="1"/>
</dbReference>
<dbReference type="GO" id="GO:0009249">
    <property type="term" value="P:protein lipoylation"/>
    <property type="evidence" value="ECO:0007669"/>
    <property type="project" value="InterPro"/>
</dbReference>
<reference evidence="7" key="1">
    <citation type="journal article" date="2020" name="Stud. Mycol.">
        <title>101 Dothideomycetes genomes: a test case for predicting lifestyles and emergence of pathogens.</title>
        <authorList>
            <person name="Haridas S."/>
            <person name="Albert R."/>
            <person name="Binder M."/>
            <person name="Bloem J."/>
            <person name="Labutti K."/>
            <person name="Salamov A."/>
            <person name="Andreopoulos B."/>
            <person name="Baker S."/>
            <person name="Barry K."/>
            <person name="Bills G."/>
            <person name="Bluhm B."/>
            <person name="Cannon C."/>
            <person name="Castanera R."/>
            <person name="Culley D."/>
            <person name="Daum C."/>
            <person name="Ezra D."/>
            <person name="Gonzalez J."/>
            <person name="Henrissat B."/>
            <person name="Kuo A."/>
            <person name="Liang C."/>
            <person name="Lipzen A."/>
            <person name="Lutzoni F."/>
            <person name="Magnuson J."/>
            <person name="Mondo S."/>
            <person name="Nolan M."/>
            <person name="Ohm R."/>
            <person name="Pangilinan J."/>
            <person name="Park H.-J."/>
            <person name="Ramirez L."/>
            <person name="Alfaro M."/>
            <person name="Sun H."/>
            <person name="Tritt A."/>
            <person name="Yoshinaga Y."/>
            <person name="Zwiers L.-H."/>
            <person name="Turgeon B."/>
            <person name="Goodwin S."/>
            <person name="Spatafora J."/>
            <person name="Crous P."/>
            <person name="Grigoriev I."/>
        </authorList>
    </citation>
    <scope>NUCLEOTIDE SEQUENCE</scope>
    <source>
        <strain evidence="7">CBS 260.36</strain>
    </source>
</reference>
<dbReference type="PROSITE" id="PS51733">
    <property type="entry name" value="BPL_LPL_CATALYTIC"/>
    <property type="match status" value="1"/>
</dbReference>
<dbReference type="OrthoDB" id="201621at2759"/>
<dbReference type="InterPro" id="IPR004143">
    <property type="entry name" value="BPL_LPL_catalytic"/>
</dbReference>
<comment type="similarity">
    <text evidence="3">Belongs to the LplA family.</text>
</comment>
<proteinExistence type="inferred from homology"/>
<evidence type="ECO:0000256" key="2">
    <source>
        <dbReference type="ARBA" id="ARBA00005085"/>
    </source>
</evidence>
<evidence type="ECO:0000256" key="4">
    <source>
        <dbReference type="ARBA" id="ARBA00015925"/>
    </source>
</evidence>
<dbReference type="EMBL" id="ML996089">
    <property type="protein sequence ID" value="KAF2150545.1"/>
    <property type="molecule type" value="Genomic_DNA"/>
</dbReference>
<feature type="domain" description="BPL/LPL catalytic" evidence="6">
    <location>
        <begin position="59"/>
        <end position="275"/>
    </location>
</feature>
<dbReference type="InterPro" id="IPR045864">
    <property type="entry name" value="aa-tRNA-synth_II/BPL/LPL"/>
</dbReference>
<comment type="function">
    <text evidence="1">Catalyzes both the ATP-dependent activation of exogenously supplied lipoate to lipoyl-AMP and the transfer of the activated lipoyl onto the lipoyl domains of lipoate-dependent enzymes.</text>
</comment>
<dbReference type="CDD" id="cd16443">
    <property type="entry name" value="LplA"/>
    <property type="match status" value="1"/>
</dbReference>
<organism evidence="7 8">
    <name type="scientific">Myriangium duriaei CBS 260.36</name>
    <dbReference type="NCBI Taxonomy" id="1168546"/>
    <lineage>
        <taxon>Eukaryota</taxon>
        <taxon>Fungi</taxon>
        <taxon>Dikarya</taxon>
        <taxon>Ascomycota</taxon>
        <taxon>Pezizomycotina</taxon>
        <taxon>Dothideomycetes</taxon>
        <taxon>Dothideomycetidae</taxon>
        <taxon>Myriangiales</taxon>
        <taxon>Myriangiaceae</taxon>
        <taxon>Myriangium</taxon>
    </lineage>
</organism>
<dbReference type="Proteomes" id="UP000799439">
    <property type="component" value="Unassembled WGS sequence"/>
</dbReference>
<gene>
    <name evidence="7" type="ORF">K461DRAFT_244281</name>
</gene>
<evidence type="ECO:0000259" key="6">
    <source>
        <dbReference type="PROSITE" id="PS51733"/>
    </source>
</evidence>
<dbReference type="GO" id="GO:0017118">
    <property type="term" value="F:lipoyltransferase activity"/>
    <property type="evidence" value="ECO:0007669"/>
    <property type="project" value="TreeGrafter"/>
</dbReference>
<dbReference type="InterPro" id="IPR004562">
    <property type="entry name" value="LipoylTrfase_LipoateP_Ligase"/>
</dbReference>
<comment type="caution">
    <text evidence="7">The sequence shown here is derived from an EMBL/GenBank/DDBJ whole genome shotgun (WGS) entry which is preliminary data.</text>
</comment>
<comment type="pathway">
    <text evidence="2">Protein modification; protein lipoylation via exogenous pathway; protein N(6)-(lipoyl)lysine from lipoate: step 2/2.</text>
</comment>
<evidence type="ECO:0000313" key="7">
    <source>
        <dbReference type="EMBL" id="KAF2150545.1"/>
    </source>
</evidence>
<keyword evidence="8" id="KW-1185">Reference proteome</keyword>
<accession>A0A9P4IY08</accession>
<dbReference type="PANTHER" id="PTHR12561">
    <property type="entry name" value="LIPOATE-PROTEIN LIGASE"/>
    <property type="match status" value="1"/>
</dbReference>
<sequence>MILSRCLRMTHSKSAGCGLSRTYLTLGHDFDRSFQSYISNSHDPYLNLSIEHHLLQKSKQSSKILFLYINRPCVVIGRNQNPWTEVNLSLLGDSSILGKGLKSIDLVRRRSGGGTVFHDGGNVNWTVISPSESFTRDKHAEMVTRALRRCGVHRSRVNERHDIVLDQGGSSTTKSWGPGDDTHHTPWQVDAERTVKVSGSAYKLTRGRALHHGTALLDSPNLKFIHDILTAPGRKYIDSKGVASVSSPVANIGLDNDEFVERVQQEFWSMYQQEPSPIEVVGESWLEDGELRKGYEELMSLEWTYLQTPRFSIDYKTERLEARLEAKNGRIEEVQINADCNELYKSVMSQSSIQGLKVHEMHDWSEIIRRSAAAPSQREELERLAVWLRKMLPSHQQ</sequence>
<dbReference type="SUPFAM" id="SSF55681">
    <property type="entry name" value="Class II aaRS and biotin synthetases"/>
    <property type="match status" value="1"/>
</dbReference>
<evidence type="ECO:0000256" key="3">
    <source>
        <dbReference type="ARBA" id="ARBA00008242"/>
    </source>
</evidence>
<evidence type="ECO:0000256" key="5">
    <source>
        <dbReference type="SAM" id="MobiDB-lite"/>
    </source>
</evidence>
<protein>
    <recommendedName>
        <fullName evidence="4">Putative lipoate-protein ligase A</fullName>
    </recommendedName>
</protein>
<evidence type="ECO:0000313" key="8">
    <source>
        <dbReference type="Proteomes" id="UP000799439"/>
    </source>
</evidence>
<feature type="region of interest" description="Disordered" evidence="5">
    <location>
        <begin position="167"/>
        <end position="186"/>
    </location>
</feature>
<dbReference type="PANTHER" id="PTHR12561:SF3">
    <property type="entry name" value="LIPOYLTRANSFERASE 1, MITOCHONDRIAL"/>
    <property type="match status" value="1"/>
</dbReference>
<dbReference type="Pfam" id="PF21948">
    <property type="entry name" value="LplA-B_cat"/>
    <property type="match status" value="1"/>
</dbReference>
<evidence type="ECO:0000256" key="1">
    <source>
        <dbReference type="ARBA" id="ARBA00003253"/>
    </source>
</evidence>
<dbReference type="GO" id="GO:0005739">
    <property type="term" value="C:mitochondrion"/>
    <property type="evidence" value="ECO:0007669"/>
    <property type="project" value="TreeGrafter"/>
</dbReference>